<dbReference type="RefSeq" id="WP_097160497.1">
    <property type="nucleotide sequence ID" value="NZ_JBEPMQ010000015.1"/>
</dbReference>
<dbReference type="Gene3D" id="3.40.50.1390">
    <property type="entry name" value="Resolvase, N-terminal catalytic domain"/>
    <property type="match status" value="1"/>
</dbReference>
<evidence type="ECO:0000313" key="4">
    <source>
        <dbReference type="Proteomes" id="UP000219546"/>
    </source>
</evidence>
<organism evidence="3 4">
    <name type="scientific">Bacillus oleivorans</name>
    <dbReference type="NCBI Taxonomy" id="1448271"/>
    <lineage>
        <taxon>Bacteria</taxon>
        <taxon>Bacillati</taxon>
        <taxon>Bacillota</taxon>
        <taxon>Bacilli</taxon>
        <taxon>Bacillales</taxon>
        <taxon>Bacillaceae</taxon>
        <taxon>Bacillus</taxon>
    </lineage>
</organism>
<dbReference type="OrthoDB" id="2731197at2"/>
<protein>
    <submittedName>
        <fullName evidence="3">DNA invertase Pin-like site-specific DNA recombinase</fullName>
    </submittedName>
</protein>
<accession>A0A285D6I9</accession>
<name>A0A285D6I9_9BACI</name>
<dbReference type="Pfam" id="PF00239">
    <property type="entry name" value="Resolvase"/>
    <property type="match status" value="1"/>
</dbReference>
<feature type="domain" description="Resolvase/invertase-type recombinase catalytic" evidence="2">
    <location>
        <begin position="3"/>
        <end position="148"/>
    </location>
</feature>
<dbReference type="InterPro" id="IPR050639">
    <property type="entry name" value="SSR_resolvase"/>
</dbReference>
<dbReference type="Proteomes" id="UP000219546">
    <property type="component" value="Unassembled WGS sequence"/>
</dbReference>
<dbReference type="GO" id="GO:0000150">
    <property type="term" value="F:DNA strand exchange activity"/>
    <property type="evidence" value="ECO:0007669"/>
    <property type="project" value="InterPro"/>
</dbReference>
<sequence>MLQSIIYCRVSTTKDSQETSLERQEQELTQWAKQKGADIVEIVKEKHSGYEIDREGFFRILELIKSGKANSIFIQDETRIGRGNARIVLLHFLIKENAKIFSLYQGGELELSEGDTLVLQILSLVEEYQRKLRNMKISRGMQRALNKGFDPSKNLKNVNQALGRDKIEVPIQEIVRLRQHKLTFQEIAATLRGLGYDVSKATVHRRFKEYEQSKDQTSL</sequence>
<evidence type="ECO:0000313" key="3">
    <source>
        <dbReference type="EMBL" id="SNX75430.1"/>
    </source>
</evidence>
<gene>
    <name evidence="3" type="ORF">SAMN05877753_11273</name>
</gene>
<dbReference type="GO" id="GO:0003677">
    <property type="term" value="F:DNA binding"/>
    <property type="evidence" value="ECO:0007669"/>
    <property type="project" value="InterPro"/>
</dbReference>
<dbReference type="AlphaFoldDB" id="A0A285D6I9"/>
<dbReference type="EMBL" id="OAOP01000012">
    <property type="protein sequence ID" value="SNX75430.1"/>
    <property type="molecule type" value="Genomic_DNA"/>
</dbReference>
<comment type="similarity">
    <text evidence="1">Belongs to the site-specific recombinase resolvase family.</text>
</comment>
<dbReference type="InterPro" id="IPR006119">
    <property type="entry name" value="Resolv_N"/>
</dbReference>
<dbReference type="PANTHER" id="PTHR30461">
    <property type="entry name" value="DNA-INVERTASE FROM LAMBDOID PROPHAGE"/>
    <property type="match status" value="1"/>
</dbReference>
<dbReference type="InterPro" id="IPR036162">
    <property type="entry name" value="Resolvase-like_N_sf"/>
</dbReference>
<dbReference type="SMART" id="SM00857">
    <property type="entry name" value="Resolvase"/>
    <property type="match status" value="1"/>
</dbReference>
<proteinExistence type="inferred from homology"/>
<reference evidence="3 4" key="1">
    <citation type="submission" date="2017-08" db="EMBL/GenBank/DDBJ databases">
        <authorList>
            <person name="de Groot N.N."/>
        </authorList>
    </citation>
    <scope>NUCLEOTIDE SEQUENCE [LARGE SCALE GENOMIC DNA]</scope>
    <source>
        <strain evidence="3 4">JC228</strain>
    </source>
</reference>
<dbReference type="SUPFAM" id="SSF53041">
    <property type="entry name" value="Resolvase-like"/>
    <property type="match status" value="1"/>
</dbReference>
<dbReference type="PANTHER" id="PTHR30461:SF26">
    <property type="entry name" value="RESOLVASE HOMOLOG YNEB"/>
    <property type="match status" value="1"/>
</dbReference>
<dbReference type="PROSITE" id="PS51736">
    <property type="entry name" value="RECOMBINASES_3"/>
    <property type="match status" value="1"/>
</dbReference>
<evidence type="ECO:0000256" key="1">
    <source>
        <dbReference type="ARBA" id="ARBA00009913"/>
    </source>
</evidence>
<dbReference type="CDD" id="cd00338">
    <property type="entry name" value="Ser_Recombinase"/>
    <property type="match status" value="1"/>
</dbReference>
<evidence type="ECO:0000259" key="2">
    <source>
        <dbReference type="PROSITE" id="PS51736"/>
    </source>
</evidence>
<keyword evidence="4" id="KW-1185">Reference proteome</keyword>